<name>A0A1I7WW38_HETBA</name>
<protein>
    <submittedName>
        <fullName evidence="2">Uncharacterized protein</fullName>
    </submittedName>
</protein>
<sequence length="55" mass="6678">MLQRPSGGYSCTINLHYRLDITSDLLRLFKGCTVEVLWLMEVHMHIYIYIYMYIY</sequence>
<proteinExistence type="predicted"/>
<dbReference type="Proteomes" id="UP000095283">
    <property type="component" value="Unplaced"/>
</dbReference>
<accession>A0A1I7WW38</accession>
<keyword evidence="1" id="KW-1185">Reference proteome</keyword>
<evidence type="ECO:0000313" key="1">
    <source>
        <dbReference type="Proteomes" id="UP000095283"/>
    </source>
</evidence>
<evidence type="ECO:0000313" key="2">
    <source>
        <dbReference type="WBParaSite" id="Hba_09396"/>
    </source>
</evidence>
<organism evidence="1 2">
    <name type="scientific">Heterorhabditis bacteriophora</name>
    <name type="common">Entomopathogenic nematode worm</name>
    <dbReference type="NCBI Taxonomy" id="37862"/>
    <lineage>
        <taxon>Eukaryota</taxon>
        <taxon>Metazoa</taxon>
        <taxon>Ecdysozoa</taxon>
        <taxon>Nematoda</taxon>
        <taxon>Chromadorea</taxon>
        <taxon>Rhabditida</taxon>
        <taxon>Rhabditina</taxon>
        <taxon>Rhabditomorpha</taxon>
        <taxon>Strongyloidea</taxon>
        <taxon>Heterorhabditidae</taxon>
        <taxon>Heterorhabditis</taxon>
    </lineage>
</organism>
<dbReference type="AlphaFoldDB" id="A0A1I7WW38"/>
<reference evidence="2" key="1">
    <citation type="submission" date="2016-11" db="UniProtKB">
        <authorList>
            <consortium name="WormBaseParasite"/>
        </authorList>
    </citation>
    <scope>IDENTIFICATION</scope>
</reference>
<dbReference type="WBParaSite" id="Hba_09396">
    <property type="protein sequence ID" value="Hba_09396"/>
    <property type="gene ID" value="Hba_09396"/>
</dbReference>